<keyword evidence="6" id="KW-0694">RNA-binding</keyword>
<dbReference type="CDD" id="cd18787">
    <property type="entry name" value="SF2_C_DEAD"/>
    <property type="match status" value="1"/>
</dbReference>
<dbReference type="InterPro" id="IPR011545">
    <property type="entry name" value="DEAD/DEAH_box_helicase_dom"/>
</dbReference>
<evidence type="ECO:0000256" key="3">
    <source>
        <dbReference type="ARBA" id="ARBA00022801"/>
    </source>
</evidence>
<evidence type="ECO:0000313" key="12">
    <source>
        <dbReference type="EMBL" id="KAJ9166986.1"/>
    </source>
</evidence>
<accession>A0ABQ9LK46</accession>
<dbReference type="Pfam" id="PF00270">
    <property type="entry name" value="DEAD"/>
    <property type="match status" value="1"/>
</dbReference>
<dbReference type="EMBL" id="JARPOI010000012">
    <property type="protein sequence ID" value="KAJ9166986.1"/>
    <property type="molecule type" value="Genomic_DNA"/>
</dbReference>
<dbReference type="InterPro" id="IPR014001">
    <property type="entry name" value="Helicase_ATP-bd"/>
</dbReference>
<evidence type="ECO:0000313" key="13">
    <source>
        <dbReference type="Proteomes" id="UP001174677"/>
    </source>
</evidence>
<proteinExistence type="predicted"/>
<organism evidence="12 13">
    <name type="scientific">Hevea brasiliensis</name>
    <name type="common">Para rubber tree</name>
    <name type="synonym">Siphonia brasiliensis</name>
    <dbReference type="NCBI Taxonomy" id="3981"/>
    <lineage>
        <taxon>Eukaryota</taxon>
        <taxon>Viridiplantae</taxon>
        <taxon>Streptophyta</taxon>
        <taxon>Embryophyta</taxon>
        <taxon>Tracheophyta</taxon>
        <taxon>Spermatophyta</taxon>
        <taxon>Magnoliopsida</taxon>
        <taxon>eudicotyledons</taxon>
        <taxon>Gunneridae</taxon>
        <taxon>Pentapetalae</taxon>
        <taxon>rosids</taxon>
        <taxon>fabids</taxon>
        <taxon>Malpighiales</taxon>
        <taxon>Euphorbiaceae</taxon>
        <taxon>Crotonoideae</taxon>
        <taxon>Micrandreae</taxon>
        <taxon>Hevea</taxon>
    </lineage>
</organism>
<feature type="domain" description="DEAD-box RNA helicase Q" evidence="11">
    <location>
        <begin position="240"/>
        <end position="268"/>
    </location>
</feature>
<dbReference type="InterPro" id="IPR001650">
    <property type="entry name" value="Helicase_C-like"/>
</dbReference>
<dbReference type="Pfam" id="PF00271">
    <property type="entry name" value="Helicase_C"/>
    <property type="match status" value="1"/>
</dbReference>
<dbReference type="EC" id="3.6.4.13" evidence="1"/>
<evidence type="ECO:0000259" key="11">
    <source>
        <dbReference type="PROSITE" id="PS51195"/>
    </source>
</evidence>
<evidence type="ECO:0000256" key="2">
    <source>
        <dbReference type="ARBA" id="ARBA00022741"/>
    </source>
</evidence>
<dbReference type="SMART" id="SM00490">
    <property type="entry name" value="HELICc"/>
    <property type="match status" value="1"/>
</dbReference>
<feature type="compositionally biased region" description="Basic and acidic residues" evidence="8">
    <location>
        <begin position="90"/>
        <end position="99"/>
    </location>
</feature>
<dbReference type="PROSITE" id="PS00039">
    <property type="entry name" value="DEAD_ATP_HELICASE"/>
    <property type="match status" value="1"/>
</dbReference>
<dbReference type="InterPro" id="IPR014014">
    <property type="entry name" value="RNA_helicase_DEAD_Q_motif"/>
</dbReference>
<evidence type="ECO:0000256" key="7">
    <source>
        <dbReference type="PROSITE-ProRule" id="PRU00552"/>
    </source>
</evidence>
<keyword evidence="4" id="KW-0347">Helicase</keyword>
<reference evidence="12 13" key="1">
    <citation type="journal article" date="2023" name="Plant Biotechnol. J.">
        <title>Chromosome-level wild Hevea brasiliensis genome provides new tools for genomic-assisted breeding and valuable loci to elevate rubber yield.</title>
        <authorList>
            <person name="Cheng H."/>
            <person name="Song X."/>
            <person name="Hu Y."/>
            <person name="Wu T."/>
            <person name="Yang Q."/>
            <person name="An Z."/>
            <person name="Feng S."/>
            <person name="Deng Z."/>
            <person name="Wu W."/>
            <person name="Zeng X."/>
            <person name="Tu M."/>
            <person name="Wang X."/>
            <person name="Huang H."/>
        </authorList>
    </citation>
    <scope>NUCLEOTIDE SEQUENCE [LARGE SCALE GENOMIC DNA]</scope>
    <source>
        <strain evidence="12">MT/VB/25A 57/8</strain>
    </source>
</reference>
<feature type="domain" description="Helicase ATP-binding" evidence="9">
    <location>
        <begin position="271"/>
        <end position="462"/>
    </location>
</feature>
<dbReference type="PROSITE" id="PS51192">
    <property type="entry name" value="HELICASE_ATP_BIND_1"/>
    <property type="match status" value="1"/>
</dbReference>
<sequence length="810" mass="89987">MTRIGKRQTREEELEDEQKRLDEEMEKRRRRVQEWQELRRKKEESYGQKHGEVANIDEPKTGKTWTLEGESDDEEAPPTGKSQTNMDPDENLKPDKDVGDNGGDGVAGDEGIDPLDAFMNSMKKDKKEEGSHGEQLKKGFNKSLGRIIPGEDSDSDYGELENREDPLDDEDDDEFMKRVKKTKAKKLSVVDHSKIDYKPFWKNFYIDVKEISRMAPEEVAAYRKQLELKIHGKDVPKPVKTWHQTGLASKILETIKKFNYERPMPSQAQALPIIMSGRDCIGIVKTGSGKTLAFVLPLLRHIKDQPPVETGDGPIGLIMAPTRELVQQIHSDIKKFAKILAIRCVPVYGGSGVAQQISELKRGTEIVVCTPGSMIDILCTSGGKITNLRRVTYLVMDEADRMFDMGFEPQITRIPVEIQVGGRSVANEDITQLVEVRPESERFLRLLVLLGQLYEKGKILIFVQSQEKCDALFRDLLKHGYPCLSLPGAKDQTDRESTISDFKSNLLIATSVAARGLDVKELEIVVIFDVPNHYEDYVHRVGRTGRAGCKGCAIIFIFEENARYAPDLVKALEVSEQVVPEGLKALADGFMAKVNQGLDQAHGTGYGGSGFKFSEEEDEKRIAAKKAQAKEYGFEEDKSDSEDEDEGVCEADGDISRQAAFAQQHFISIPSPISAAQLLPAGGLPVSLPGVMGLAIPCAATVVPGPGLPVVGNDNTVKAIAAAINLQHNLAKIQADSMPEHYEAELEINDFPQNARWKYFPPGRIPGPGERKLYLFIEEPSEMSVKKAKTELKRVLEDITNQALSLSGEA</sequence>
<gene>
    <name evidence="12" type="ORF">P3X46_021674</name>
</gene>
<dbReference type="SUPFAM" id="SSF52540">
    <property type="entry name" value="P-loop containing nucleoside triphosphate hydrolases"/>
    <property type="match status" value="2"/>
</dbReference>
<feature type="short sequence motif" description="Q motif" evidence="7">
    <location>
        <begin position="240"/>
        <end position="268"/>
    </location>
</feature>
<feature type="compositionally biased region" description="Basic and acidic residues" evidence="8">
    <location>
        <begin position="122"/>
        <end position="137"/>
    </location>
</feature>
<keyword evidence="2" id="KW-0547">Nucleotide-binding</keyword>
<feature type="region of interest" description="Disordered" evidence="8">
    <location>
        <begin position="1"/>
        <end position="174"/>
    </location>
</feature>
<evidence type="ECO:0000256" key="4">
    <source>
        <dbReference type="ARBA" id="ARBA00022806"/>
    </source>
</evidence>
<evidence type="ECO:0000256" key="1">
    <source>
        <dbReference type="ARBA" id="ARBA00012552"/>
    </source>
</evidence>
<evidence type="ECO:0000256" key="8">
    <source>
        <dbReference type="SAM" id="MobiDB-lite"/>
    </source>
</evidence>
<dbReference type="Proteomes" id="UP001174677">
    <property type="component" value="Chromosome 12"/>
</dbReference>
<evidence type="ECO:0000259" key="9">
    <source>
        <dbReference type="PROSITE" id="PS51192"/>
    </source>
</evidence>
<evidence type="ECO:0000256" key="5">
    <source>
        <dbReference type="ARBA" id="ARBA00022840"/>
    </source>
</evidence>
<evidence type="ECO:0000259" key="10">
    <source>
        <dbReference type="PROSITE" id="PS51194"/>
    </source>
</evidence>
<dbReference type="PROSITE" id="PS51194">
    <property type="entry name" value="HELICASE_CTER"/>
    <property type="match status" value="1"/>
</dbReference>
<dbReference type="SMART" id="SM00487">
    <property type="entry name" value="DEXDc"/>
    <property type="match status" value="1"/>
</dbReference>
<feature type="domain" description="Helicase C-terminal" evidence="10">
    <location>
        <begin position="429"/>
        <end position="587"/>
    </location>
</feature>
<dbReference type="Gene3D" id="3.40.50.300">
    <property type="entry name" value="P-loop containing nucleotide triphosphate hydrolases"/>
    <property type="match status" value="2"/>
</dbReference>
<comment type="caution">
    <text evidence="12">The sequence shown here is derived from an EMBL/GenBank/DDBJ whole genome shotgun (WGS) entry which is preliminary data.</text>
</comment>
<name>A0ABQ9LK46_HEVBR</name>
<keyword evidence="3" id="KW-0378">Hydrolase</keyword>
<keyword evidence="13" id="KW-1185">Reference proteome</keyword>
<dbReference type="InterPro" id="IPR000629">
    <property type="entry name" value="RNA-helicase_DEAD-box_CS"/>
</dbReference>
<dbReference type="PROSITE" id="PS51195">
    <property type="entry name" value="Q_MOTIF"/>
    <property type="match status" value="1"/>
</dbReference>
<protein>
    <recommendedName>
        <fullName evidence="1">RNA helicase</fullName>
        <ecNumber evidence="1">3.6.4.13</ecNumber>
    </recommendedName>
</protein>
<dbReference type="InterPro" id="IPR027417">
    <property type="entry name" value="P-loop_NTPase"/>
</dbReference>
<dbReference type="PANTHER" id="PTHR47958">
    <property type="entry name" value="ATP-DEPENDENT RNA HELICASE DBP3"/>
    <property type="match status" value="1"/>
</dbReference>
<evidence type="ECO:0000256" key="6">
    <source>
        <dbReference type="ARBA" id="ARBA00022884"/>
    </source>
</evidence>
<keyword evidence="5" id="KW-0067">ATP-binding</keyword>
<feature type="compositionally biased region" description="Basic and acidic residues" evidence="8">
    <location>
        <begin position="17"/>
        <end position="61"/>
    </location>
</feature>